<evidence type="ECO:0000256" key="2">
    <source>
        <dbReference type="SAM" id="SignalP"/>
    </source>
</evidence>
<dbReference type="EMBL" id="JAEHOC010000005">
    <property type="protein sequence ID" value="KAG2441654.1"/>
    <property type="molecule type" value="Genomic_DNA"/>
</dbReference>
<feature type="chain" id="PRO_5032745110" description="Peptidase M11 gametolysin domain-containing protein" evidence="2">
    <location>
        <begin position="22"/>
        <end position="588"/>
    </location>
</feature>
<evidence type="ECO:0000256" key="1">
    <source>
        <dbReference type="SAM" id="MobiDB-lite"/>
    </source>
</evidence>
<keyword evidence="2" id="KW-0732">Signal</keyword>
<proteinExistence type="predicted"/>
<feature type="compositionally biased region" description="Pro residues" evidence="1">
    <location>
        <begin position="481"/>
        <end position="493"/>
    </location>
</feature>
<accession>A0A835TA60</accession>
<dbReference type="InterPro" id="IPR008752">
    <property type="entry name" value="Peptidase_M11"/>
</dbReference>
<evidence type="ECO:0000313" key="4">
    <source>
        <dbReference type="EMBL" id="KAG2441654.1"/>
    </source>
</evidence>
<feature type="region of interest" description="Disordered" evidence="1">
    <location>
        <begin position="476"/>
        <end position="588"/>
    </location>
</feature>
<name>A0A835TA60_CHLIN</name>
<organism evidence="4 5">
    <name type="scientific">Chlamydomonas incerta</name>
    <dbReference type="NCBI Taxonomy" id="51695"/>
    <lineage>
        <taxon>Eukaryota</taxon>
        <taxon>Viridiplantae</taxon>
        <taxon>Chlorophyta</taxon>
        <taxon>core chlorophytes</taxon>
        <taxon>Chlorophyceae</taxon>
        <taxon>CS clade</taxon>
        <taxon>Chlamydomonadales</taxon>
        <taxon>Chlamydomonadaceae</taxon>
        <taxon>Chlamydomonas</taxon>
    </lineage>
</organism>
<dbReference type="OrthoDB" id="534918at2759"/>
<feature type="compositionally biased region" description="Polar residues" evidence="1">
    <location>
        <begin position="551"/>
        <end position="567"/>
    </location>
</feature>
<feature type="compositionally biased region" description="Pro residues" evidence="1">
    <location>
        <begin position="503"/>
        <end position="517"/>
    </location>
</feature>
<gene>
    <name evidence="4" type="ORF">HXX76_003272</name>
</gene>
<feature type="compositionally biased region" description="Low complexity" evidence="1">
    <location>
        <begin position="574"/>
        <end position="588"/>
    </location>
</feature>
<feature type="signal peptide" evidence="2">
    <location>
        <begin position="1"/>
        <end position="21"/>
    </location>
</feature>
<dbReference type="AlphaFoldDB" id="A0A835TA60"/>
<dbReference type="Proteomes" id="UP000650467">
    <property type="component" value="Unassembled WGS sequence"/>
</dbReference>
<evidence type="ECO:0000313" key="5">
    <source>
        <dbReference type="Proteomes" id="UP000650467"/>
    </source>
</evidence>
<dbReference type="Pfam" id="PF05548">
    <property type="entry name" value="Peptidase_M11"/>
    <property type="match status" value="1"/>
</dbReference>
<protein>
    <recommendedName>
        <fullName evidence="3">Peptidase M11 gametolysin domain-containing protein</fullName>
    </recommendedName>
</protein>
<reference evidence="4" key="1">
    <citation type="journal article" date="2020" name="bioRxiv">
        <title>Comparative genomics of Chlamydomonas.</title>
        <authorList>
            <person name="Craig R.J."/>
            <person name="Hasan A.R."/>
            <person name="Ness R.W."/>
            <person name="Keightley P.D."/>
        </authorList>
    </citation>
    <scope>NUCLEOTIDE SEQUENCE</scope>
    <source>
        <strain evidence="4">SAG 7.73</strain>
    </source>
</reference>
<comment type="caution">
    <text evidence="4">The sequence shown here is derived from an EMBL/GenBank/DDBJ whole genome shotgun (WGS) entry which is preliminary data.</text>
</comment>
<evidence type="ECO:0000259" key="3">
    <source>
        <dbReference type="Pfam" id="PF05548"/>
    </source>
</evidence>
<feature type="compositionally biased region" description="Basic residues" evidence="1">
    <location>
        <begin position="520"/>
        <end position="532"/>
    </location>
</feature>
<keyword evidence="5" id="KW-1185">Reference proteome</keyword>
<sequence>MALARLQVAALLLTTFGFVAAEANWKNIEGELVKLDRDDGDGAGDWALLNRHSGLFEPLGKMGPGHKMPHKDKDGQELSTGQYVTIGCTVDPAAQQCTFVAQQDVVIVQPAYVPLAQQVRERLLILIMDAPACGAAAPMSVSTAETLWFGPNKDGKAGFAIRAELCSYGEFVMEPPPLSKVMTVSPSCSWPTASCDAWAMANAARAQAQALLGAAAYGSFTHHILVMTFPASCSWAGLATLGGGVDGGGQVWLNGATYSQTFGSFQVPVHESSHNFVLYHGFSYHIEYQDKTSYMGTGTACPASTETSLVGWSSPVSGGDLNSTGVKQGPEFNGPFVLPATYLTGLGNYIRVQPNWVPYYNDSRYGFNLYMEVRVRGNGDDMMDPMYDHKLIIHEVISYINNDPVTYRTSDPQSNYLTSVPPNSRAVLQSDYYPYGLVVYTGAFTGSSGAFLPVYLCRYAVADSECPSLSKVLYGTDTAPSSPPPASSSPPPSASASPAPASSSPPPAIPSPSPSPKPSNGRKKFQQSKGRRSALGNAWQGLSDLLEHLVPSSSNSGDTGALTSTAGGSKPARRLLTLPATAAAGATD</sequence>
<feature type="domain" description="Peptidase M11 gametolysin" evidence="3">
    <location>
        <begin position="122"/>
        <end position="429"/>
    </location>
</feature>